<evidence type="ECO:0000259" key="7">
    <source>
        <dbReference type="PROSITE" id="PS51059"/>
    </source>
</evidence>
<dbReference type="SUPFAM" id="SSF117839">
    <property type="entry name" value="WWE domain"/>
    <property type="match status" value="1"/>
</dbReference>
<dbReference type="PROSITE" id="PS51059">
    <property type="entry name" value="PARP_CATALYTIC"/>
    <property type="match status" value="1"/>
</dbReference>
<sequence length="591" mass="67262">MCCVRIPMLCTGDTCDKVHGSMPYQWQIWSNNEWRRLPNYVNIEKDYCNPATTQHDGSPPVDFHTMTCGSADVRRISVGLCNLSAIYSLSCLATKWVWYREESENIWREFTSPSSSMTSEELERRRLNNETDVIFAAGDRLYDLNFQDMIQTNVITRTQRLVRRRPLFISKKQVQKACDKYCSSDPPNIPSSLPDYWDRNLLPAEGYERIRLNTASLEYATVLSLFNRTMAGCNILSIDRIQNVVLWTFFSVQRDNMKTRAKKDIDGKLLFHGTSSKYVDAICRDNIDWRVCGKNGTHYGQGSYFARDAKYSDEFTDRSGTKSMFVCRILVGDFTLGNPEDRRPPIKNQKQNIAFDSCVNDVQNPTKFVIFEKSQIYPEYLIQYKGQPPAASPLVRQAQPRQVQPRQAQPSQAQPVQAQPLQDQLSTATGPLQAISRGMPCVCVHRLQAISRGMPCVCVHRLQAISRGMPCVCVHRLQAISRGMPCVCVHRLQTISRGMPCVCVHRLQAISRGMPCVCVHRLQAISRCMPCVCVHRLQAISRGMPCVCVCVHRLQAISRGMPCVCVHRRNLHLLSMRFACGIQQQVQTKSL</sequence>
<evidence type="ECO:0000256" key="1">
    <source>
        <dbReference type="ARBA" id="ARBA00004123"/>
    </source>
</evidence>
<dbReference type="PANTHER" id="PTHR45740:SF15">
    <property type="entry name" value="ZINC FINGER CCCH TYPE DOMAIN CONTAINING 1-LIKE"/>
    <property type="match status" value="1"/>
</dbReference>
<dbReference type="PANTHER" id="PTHR45740">
    <property type="entry name" value="POLY [ADP-RIBOSE] POLYMERASE"/>
    <property type="match status" value="1"/>
</dbReference>
<keyword evidence="9" id="KW-1185">Reference proteome</keyword>
<dbReference type="Pfam" id="PF00644">
    <property type="entry name" value="PARP"/>
    <property type="match status" value="1"/>
</dbReference>
<dbReference type="InterPro" id="IPR051712">
    <property type="entry name" value="ARTD-AVP"/>
</dbReference>
<feature type="compositionally biased region" description="Low complexity" evidence="5">
    <location>
        <begin position="393"/>
        <end position="420"/>
    </location>
</feature>
<dbReference type="PROSITE" id="PS50918">
    <property type="entry name" value="WWE"/>
    <property type="match status" value="1"/>
</dbReference>
<dbReference type="Proteomes" id="UP001591681">
    <property type="component" value="Unassembled WGS sequence"/>
</dbReference>
<organism evidence="8 9">
    <name type="scientific">Coilia grayii</name>
    <name type="common">Gray's grenadier anchovy</name>
    <dbReference type="NCBI Taxonomy" id="363190"/>
    <lineage>
        <taxon>Eukaryota</taxon>
        <taxon>Metazoa</taxon>
        <taxon>Chordata</taxon>
        <taxon>Craniata</taxon>
        <taxon>Vertebrata</taxon>
        <taxon>Euteleostomi</taxon>
        <taxon>Actinopterygii</taxon>
        <taxon>Neopterygii</taxon>
        <taxon>Teleostei</taxon>
        <taxon>Clupei</taxon>
        <taxon>Clupeiformes</taxon>
        <taxon>Clupeoidei</taxon>
        <taxon>Engraulidae</taxon>
        <taxon>Coilinae</taxon>
        <taxon>Coilia</taxon>
    </lineage>
</organism>
<dbReference type="InterPro" id="IPR012317">
    <property type="entry name" value="Poly(ADP-ribose)pol_cat_dom"/>
</dbReference>
<feature type="region of interest" description="Disordered" evidence="5">
    <location>
        <begin position="392"/>
        <end position="420"/>
    </location>
</feature>
<evidence type="ECO:0000256" key="3">
    <source>
        <dbReference type="ARBA" id="ARBA00024347"/>
    </source>
</evidence>
<evidence type="ECO:0000313" key="8">
    <source>
        <dbReference type="EMBL" id="KAL2076617.1"/>
    </source>
</evidence>
<dbReference type="GO" id="GO:0005634">
    <property type="term" value="C:nucleus"/>
    <property type="evidence" value="ECO:0007669"/>
    <property type="project" value="UniProtKB-SubCell"/>
</dbReference>
<feature type="domain" description="WWE" evidence="6">
    <location>
        <begin position="82"/>
        <end position="164"/>
    </location>
</feature>
<dbReference type="EMBL" id="JBHFQA010000182">
    <property type="protein sequence ID" value="KAL2076617.1"/>
    <property type="molecule type" value="Genomic_DNA"/>
</dbReference>
<name>A0ABD1IP75_9TELE</name>
<gene>
    <name evidence="8" type="ORF">ACEWY4_027789</name>
</gene>
<dbReference type="Pfam" id="PF23466">
    <property type="entry name" value="WWE_4"/>
    <property type="match status" value="1"/>
</dbReference>
<keyword evidence="2" id="KW-0539">Nucleus</keyword>
<dbReference type="AlphaFoldDB" id="A0ABD1IP75"/>
<evidence type="ECO:0000259" key="6">
    <source>
        <dbReference type="PROSITE" id="PS50918"/>
    </source>
</evidence>
<proteinExistence type="inferred from homology"/>
<keyword evidence="4" id="KW-0328">Glycosyltransferase</keyword>
<dbReference type="GO" id="GO:0003950">
    <property type="term" value="F:NAD+ poly-ADP-ribosyltransferase activity"/>
    <property type="evidence" value="ECO:0007669"/>
    <property type="project" value="UniProtKB-UniRule"/>
</dbReference>
<dbReference type="EC" id="2.4.2.-" evidence="4"/>
<comment type="subcellular location">
    <subcellularLocation>
        <location evidence="1">Nucleus</location>
    </subcellularLocation>
</comment>
<dbReference type="InterPro" id="IPR004170">
    <property type="entry name" value="WWE_dom"/>
</dbReference>
<dbReference type="SUPFAM" id="SSF56399">
    <property type="entry name" value="ADP-ribosylation"/>
    <property type="match status" value="1"/>
</dbReference>
<evidence type="ECO:0000256" key="4">
    <source>
        <dbReference type="RuleBase" id="RU362114"/>
    </source>
</evidence>
<comment type="similarity">
    <text evidence="3">Belongs to the ARTD/PARP family.</text>
</comment>
<evidence type="ECO:0000313" key="9">
    <source>
        <dbReference type="Proteomes" id="UP001591681"/>
    </source>
</evidence>
<protein>
    <recommendedName>
        <fullName evidence="4">Poly [ADP-ribose] polymerase</fullName>
        <shortName evidence="4">PARP</shortName>
        <ecNumber evidence="4">2.4.2.-</ecNumber>
    </recommendedName>
</protein>
<accession>A0ABD1IP75</accession>
<feature type="domain" description="PARP catalytic" evidence="7">
    <location>
        <begin position="193"/>
        <end position="405"/>
    </location>
</feature>
<evidence type="ECO:0000256" key="5">
    <source>
        <dbReference type="SAM" id="MobiDB-lite"/>
    </source>
</evidence>
<evidence type="ECO:0000256" key="2">
    <source>
        <dbReference type="ARBA" id="ARBA00023242"/>
    </source>
</evidence>
<comment type="caution">
    <text evidence="8">The sequence shown here is derived from an EMBL/GenBank/DDBJ whole genome shotgun (WGS) entry which is preliminary data.</text>
</comment>
<dbReference type="InterPro" id="IPR037197">
    <property type="entry name" value="WWE_dom_sf"/>
</dbReference>
<dbReference type="Gene3D" id="3.90.228.10">
    <property type="match status" value="1"/>
</dbReference>
<reference evidence="8 9" key="1">
    <citation type="submission" date="2024-09" db="EMBL/GenBank/DDBJ databases">
        <title>A chromosome-level genome assembly of Gray's grenadier anchovy, Coilia grayii.</title>
        <authorList>
            <person name="Fu Z."/>
        </authorList>
    </citation>
    <scope>NUCLEOTIDE SEQUENCE [LARGE SCALE GENOMIC DNA]</scope>
    <source>
        <strain evidence="8">G4</strain>
        <tissue evidence="8">Muscle</tissue>
    </source>
</reference>
<keyword evidence="4" id="KW-0520">NAD</keyword>
<dbReference type="CDD" id="cd01439">
    <property type="entry name" value="TCCD_inducible_PARP_like"/>
    <property type="match status" value="1"/>
</dbReference>
<dbReference type="Gene3D" id="3.30.720.50">
    <property type="match status" value="1"/>
</dbReference>
<keyword evidence="4" id="KW-0808">Transferase</keyword>
<dbReference type="Pfam" id="PF02825">
    <property type="entry name" value="WWE"/>
    <property type="match status" value="1"/>
</dbReference>